<keyword evidence="3" id="KW-1185">Reference proteome</keyword>
<comment type="caution">
    <text evidence="2">The sequence shown here is derived from an EMBL/GenBank/DDBJ whole genome shotgun (WGS) entry which is preliminary data.</text>
</comment>
<feature type="region of interest" description="Disordered" evidence="1">
    <location>
        <begin position="340"/>
        <end position="359"/>
    </location>
</feature>
<evidence type="ECO:0008006" key="4">
    <source>
        <dbReference type="Google" id="ProtNLM"/>
    </source>
</evidence>
<dbReference type="RefSeq" id="WP_044366734.1">
    <property type="nucleotide sequence ID" value="NZ_JRKI01000031.1"/>
</dbReference>
<reference evidence="2 3" key="1">
    <citation type="submission" date="2014-09" db="EMBL/GenBank/DDBJ databases">
        <title>Draft genome sequence of Streptomyces natalensis ATCC 27448, producer of the antifungal pimaricin.</title>
        <authorList>
            <person name="Mendes M.V."/>
            <person name="Beites T."/>
            <person name="Pires S."/>
            <person name="Santos C.L."/>
            <person name="Moradas-Ferreira P."/>
        </authorList>
    </citation>
    <scope>NUCLEOTIDE SEQUENCE [LARGE SCALE GENOMIC DNA]</scope>
    <source>
        <strain evidence="2 3">ATCC 27448</strain>
    </source>
</reference>
<evidence type="ECO:0000256" key="1">
    <source>
        <dbReference type="SAM" id="MobiDB-lite"/>
    </source>
</evidence>
<dbReference type="AlphaFoldDB" id="A0A0D7CHP5"/>
<proteinExistence type="predicted"/>
<sequence length="430" mass="47425">MFLDKKCSSGTVLTSIQVWEADQSNSAWYDKLQLALESTVEMVDEYIDKNPMNNLVPVPDTLAIGWEIAKLFIALMDTLRNHDDLSCSRTFLLTREDMTALHGGRELEWNFNGDGHHKLSVRYTGERPTYPTGSVYCTFRDQDGSLGQGGEWSTPMPLGGQAQNAPRAAVHDDKLHVLYAGAQGQGSVIAGWYDGTAWQAPTRAGGMTPEPAGLAVWNQKLWSYWYQPANTAIWGTPWDKDHWGYGPKQLLDLETKFGPGLAERDGRLWVARSSHRNRTEGNALVICGSTQEDGAHFGNEKELATSSHAFGAVSMAYGLDRMWVTARKDRQVRTYWSARGQSPDTAQWQSEAGPQAGSSNPALYFDGQNLWCAYTDAGGKPHLSRRINVTSTSAGTWSTPVPIGDGTHPTVLGAPGIVTYKGRMYAFYYA</sequence>
<protein>
    <recommendedName>
        <fullName evidence="4">Sialidase domain-containing protein</fullName>
    </recommendedName>
</protein>
<dbReference type="Proteomes" id="UP000032458">
    <property type="component" value="Unassembled WGS sequence"/>
</dbReference>
<dbReference type="PATRIC" id="fig|1240678.4.peg.5253"/>
<evidence type="ECO:0000313" key="2">
    <source>
        <dbReference type="EMBL" id="KIZ15703.1"/>
    </source>
</evidence>
<evidence type="ECO:0000313" key="3">
    <source>
        <dbReference type="Proteomes" id="UP000032458"/>
    </source>
</evidence>
<accession>A0A0D7CHP5</accession>
<dbReference type="EMBL" id="JRKI01000031">
    <property type="protein sequence ID" value="KIZ15703.1"/>
    <property type="molecule type" value="Genomic_DNA"/>
</dbReference>
<organism evidence="2 3">
    <name type="scientific">Streptomyces natalensis ATCC 27448</name>
    <dbReference type="NCBI Taxonomy" id="1240678"/>
    <lineage>
        <taxon>Bacteria</taxon>
        <taxon>Bacillati</taxon>
        <taxon>Actinomycetota</taxon>
        <taxon>Actinomycetes</taxon>
        <taxon>Kitasatosporales</taxon>
        <taxon>Streptomycetaceae</taxon>
        <taxon>Streptomyces</taxon>
    </lineage>
</organism>
<gene>
    <name evidence="2" type="ORF">SNA_24785</name>
</gene>
<name>A0A0D7CHP5_9ACTN</name>
<dbReference type="SUPFAM" id="SSF89372">
    <property type="entry name" value="Fucose-specific lectin"/>
    <property type="match status" value="2"/>
</dbReference>